<dbReference type="InterPro" id="IPR011009">
    <property type="entry name" value="Kinase-like_dom_sf"/>
</dbReference>
<dbReference type="PROSITE" id="PS50011">
    <property type="entry name" value="PROTEIN_KINASE_DOM"/>
    <property type="match status" value="1"/>
</dbReference>
<protein>
    <submittedName>
        <fullName evidence="3">Kinase-like domain-containing protein</fullName>
    </submittedName>
</protein>
<dbReference type="PROSITE" id="PS00107">
    <property type="entry name" value="PROTEIN_KINASE_ATP"/>
    <property type="match status" value="1"/>
</dbReference>
<reference evidence="3" key="1">
    <citation type="journal article" date="2023" name="Mol. Phylogenet. Evol.">
        <title>Genome-scale phylogeny and comparative genomics of the fungal order Sordariales.</title>
        <authorList>
            <person name="Hensen N."/>
            <person name="Bonometti L."/>
            <person name="Westerberg I."/>
            <person name="Brannstrom I.O."/>
            <person name="Guillou S."/>
            <person name="Cros-Aarteil S."/>
            <person name="Calhoun S."/>
            <person name="Haridas S."/>
            <person name="Kuo A."/>
            <person name="Mondo S."/>
            <person name="Pangilinan J."/>
            <person name="Riley R."/>
            <person name="LaButti K."/>
            <person name="Andreopoulos B."/>
            <person name="Lipzen A."/>
            <person name="Chen C."/>
            <person name="Yan M."/>
            <person name="Daum C."/>
            <person name="Ng V."/>
            <person name="Clum A."/>
            <person name="Steindorff A."/>
            <person name="Ohm R.A."/>
            <person name="Martin F."/>
            <person name="Silar P."/>
            <person name="Natvig D.O."/>
            <person name="Lalanne C."/>
            <person name="Gautier V."/>
            <person name="Ament-Velasquez S.L."/>
            <person name="Kruys A."/>
            <person name="Hutchinson M.I."/>
            <person name="Powell A.J."/>
            <person name="Barry K."/>
            <person name="Miller A.N."/>
            <person name="Grigoriev I.V."/>
            <person name="Debuchy R."/>
            <person name="Gladieux P."/>
            <person name="Hiltunen Thoren M."/>
            <person name="Johannesson H."/>
        </authorList>
    </citation>
    <scope>NUCLEOTIDE SEQUENCE</scope>
    <source>
        <strain evidence="3">CBS 560.94</strain>
    </source>
</reference>
<accession>A0AAE0JGA6</accession>
<dbReference type="GO" id="GO:0004674">
    <property type="term" value="F:protein serine/threonine kinase activity"/>
    <property type="evidence" value="ECO:0007669"/>
    <property type="project" value="TreeGrafter"/>
</dbReference>
<organism evidence="3 4">
    <name type="scientific">Neurospora tetraspora</name>
    <dbReference type="NCBI Taxonomy" id="94610"/>
    <lineage>
        <taxon>Eukaryota</taxon>
        <taxon>Fungi</taxon>
        <taxon>Dikarya</taxon>
        <taxon>Ascomycota</taxon>
        <taxon>Pezizomycotina</taxon>
        <taxon>Sordariomycetes</taxon>
        <taxon>Sordariomycetidae</taxon>
        <taxon>Sordariales</taxon>
        <taxon>Sordariaceae</taxon>
        <taxon>Neurospora</taxon>
    </lineage>
</organism>
<dbReference type="EMBL" id="JAUEPP010000004">
    <property type="protein sequence ID" value="KAK3345585.1"/>
    <property type="molecule type" value="Genomic_DNA"/>
</dbReference>
<feature type="binding site" evidence="1">
    <location>
        <position position="215"/>
    </location>
    <ligand>
        <name>ATP</name>
        <dbReference type="ChEBI" id="CHEBI:30616"/>
    </ligand>
</feature>
<evidence type="ECO:0000313" key="4">
    <source>
        <dbReference type="Proteomes" id="UP001278500"/>
    </source>
</evidence>
<dbReference type="RefSeq" id="XP_062682198.1">
    <property type="nucleotide sequence ID" value="XM_062821914.1"/>
</dbReference>
<evidence type="ECO:0000259" key="2">
    <source>
        <dbReference type="PROSITE" id="PS50011"/>
    </source>
</evidence>
<dbReference type="GO" id="GO:0044773">
    <property type="term" value="P:mitotic DNA damage checkpoint signaling"/>
    <property type="evidence" value="ECO:0007669"/>
    <property type="project" value="TreeGrafter"/>
</dbReference>
<evidence type="ECO:0000313" key="3">
    <source>
        <dbReference type="EMBL" id="KAK3345585.1"/>
    </source>
</evidence>
<dbReference type="PANTHER" id="PTHR44167:SF24">
    <property type="entry name" value="SERINE_THREONINE-PROTEIN KINASE CHK2"/>
    <property type="match status" value="1"/>
</dbReference>
<comment type="caution">
    <text evidence="3">The sequence shown here is derived from an EMBL/GenBank/DDBJ whole genome shotgun (WGS) entry which is preliminary data.</text>
</comment>
<proteinExistence type="predicted"/>
<dbReference type="SUPFAM" id="SSF56112">
    <property type="entry name" value="Protein kinase-like (PK-like)"/>
    <property type="match status" value="1"/>
</dbReference>
<reference evidence="3" key="2">
    <citation type="submission" date="2023-06" db="EMBL/GenBank/DDBJ databases">
        <authorList>
            <consortium name="Lawrence Berkeley National Laboratory"/>
            <person name="Haridas S."/>
            <person name="Hensen N."/>
            <person name="Bonometti L."/>
            <person name="Westerberg I."/>
            <person name="Brannstrom I.O."/>
            <person name="Guillou S."/>
            <person name="Cros-Aarteil S."/>
            <person name="Calhoun S."/>
            <person name="Kuo A."/>
            <person name="Mondo S."/>
            <person name="Pangilinan J."/>
            <person name="Riley R."/>
            <person name="Labutti K."/>
            <person name="Andreopoulos B."/>
            <person name="Lipzen A."/>
            <person name="Chen C."/>
            <person name="Yanf M."/>
            <person name="Daum C."/>
            <person name="Ng V."/>
            <person name="Clum A."/>
            <person name="Steindorff A."/>
            <person name="Ohm R."/>
            <person name="Martin F."/>
            <person name="Silar P."/>
            <person name="Natvig D."/>
            <person name="Lalanne C."/>
            <person name="Gautier V."/>
            <person name="Ament-Velasquez S.L."/>
            <person name="Kruys A."/>
            <person name="Hutchinson M.I."/>
            <person name="Powell A.J."/>
            <person name="Barry K."/>
            <person name="Miller A.N."/>
            <person name="Grigoriev I.V."/>
            <person name="Debuchy R."/>
            <person name="Gladieux P."/>
            <person name="Thoren M.H."/>
            <person name="Johannesson H."/>
        </authorList>
    </citation>
    <scope>NUCLEOTIDE SEQUENCE</scope>
    <source>
        <strain evidence="3">CBS 560.94</strain>
    </source>
</reference>
<dbReference type="Gene3D" id="3.30.200.20">
    <property type="entry name" value="Phosphorylase Kinase, domain 1"/>
    <property type="match status" value="1"/>
</dbReference>
<evidence type="ECO:0000256" key="1">
    <source>
        <dbReference type="PROSITE-ProRule" id="PRU10141"/>
    </source>
</evidence>
<dbReference type="GO" id="GO:0005524">
    <property type="term" value="F:ATP binding"/>
    <property type="evidence" value="ECO:0007669"/>
    <property type="project" value="UniProtKB-UniRule"/>
</dbReference>
<keyword evidence="3" id="KW-0418">Kinase</keyword>
<keyword evidence="1" id="KW-0067">ATP-binding</keyword>
<keyword evidence="1" id="KW-0547">Nucleotide-binding</keyword>
<dbReference type="InterPro" id="IPR017441">
    <property type="entry name" value="Protein_kinase_ATP_BS"/>
</dbReference>
<dbReference type="Pfam" id="PF00069">
    <property type="entry name" value="Pkinase"/>
    <property type="match status" value="1"/>
</dbReference>
<dbReference type="GO" id="GO:0005634">
    <property type="term" value="C:nucleus"/>
    <property type="evidence" value="ECO:0007669"/>
    <property type="project" value="TreeGrafter"/>
</dbReference>
<dbReference type="Proteomes" id="UP001278500">
    <property type="component" value="Unassembled WGS sequence"/>
</dbReference>
<dbReference type="InterPro" id="IPR000719">
    <property type="entry name" value="Prot_kinase_dom"/>
</dbReference>
<dbReference type="GeneID" id="87859068"/>
<keyword evidence="3" id="KW-0808">Transferase</keyword>
<gene>
    <name evidence="3" type="ORF">B0H65DRAFT_209550</name>
</gene>
<keyword evidence="4" id="KW-1185">Reference proteome</keyword>
<name>A0AAE0JGA6_9PEZI</name>
<dbReference type="AlphaFoldDB" id="A0AAE0JGA6"/>
<dbReference type="Gene3D" id="1.10.510.10">
    <property type="entry name" value="Transferase(Phosphotransferase) domain 1"/>
    <property type="match status" value="1"/>
</dbReference>
<feature type="domain" description="Protein kinase" evidence="2">
    <location>
        <begin position="185"/>
        <end position="459"/>
    </location>
</feature>
<dbReference type="CDD" id="cd00180">
    <property type="entry name" value="PKc"/>
    <property type="match status" value="1"/>
</dbReference>
<sequence length="551" mass="62746">MDDDYKELRRPHRLGFWLLPFNKAAAALVSCHPRNLERYPYDEDTRGIWIDFSDPEKQDYTVGCSDSVDIYLPQVWNSTGSSGISERHASFRAVTETGPILLCDESEYLSTEPFSHGSRSYTVNFRREGERSVLVAQGINSLVAFGHGRFYQFELRWENDGLDQFRMEPPVLYALGPSRVKTKSYVLGGKVGGGTFGNVYRAMDVTTGSVMAVKKFHRLSSKRLDFASREIANLIKINSDESTRCDHIIQILDYTTSSDWAEIFLPLKLGNLKTLVQKILPPSSHFEVSNIVLHQMLLALHHLEQHKIIHRDLNPENILWELDSSSGSGSGSGTYHFTLADFGLSTSTLSNDSKRAFSRAEVAGTTPFMAPEVYNRHKQKQTSKVDIWSLFATVVWVRDHRFRKGCELLGPHLVHVWLNRIAGKGQGGYKAVRRMACFDPGRRPSAGEQLEILEEEAELEELEEMEEMEARFAGMGLQWNEGMGFEEQEENEYLTETPYYQHDQPYMAGAIDGYGWDGTNGAWSREGYVLPMEAPRDQEVSPYQWWKQSFC</sequence>
<dbReference type="PANTHER" id="PTHR44167">
    <property type="entry name" value="OVARIAN-SPECIFIC SERINE/THREONINE-PROTEIN KINASE LOK-RELATED"/>
    <property type="match status" value="1"/>
</dbReference>